<comment type="caution">
    <text evidence="2">The sequence shown here is derived from an EMBL/GenBank/DDBJ whole genome shotgun (WGS) entry which is preliminary data.</text>
</comment>
<sequence length="239" mass="27250">MKQTLEELENERRKGSELETQRDQLETQLQMLKQALEELESEHLEASAVAEGLRKSFLESEEKCKELWSKNQEVDSKLNEERNAASEQLANLQAQVQAMKDTAHDQDEQLKEKLEQLSEAMRQVAELKEILKERDATIDDYEDFKKSTLLDESKPPKVLDDTFASPCGELEVLVRCGPGGPGGLEPSLEAEPLLLGLEHAGHPPRNRYAHHLCWREPAQFSRTEEDLVRIFSAIWPPHG</sequence>
<accession>A0ABP0PBK2</accession>
<keyword evidence="3" id="KW-1185">Reference proteome</keyword>
<feature type="region of interest" description="Disordered" evidence="1">
    <location>
        <begin position="1"/>
        <end position="23"/>
    </location>
</feature>
<gene>
    <name evidence="2" type="ORF">CCMP2556_LOCUS36153</name>
</gene>
<dbReference type="Proteomes" id="UP001642484">
    <property type="component" value="Unassembled WGS sequence"/>
</dbReference>
<name>A0ABP0PBK2_9DINO</name>
<reference evidence="2 3" key="1">
    <citation type="submission" date="2024-02" db="EMBL/GenBank/DDBJ databases">
        <authorList>
            <person name="Chen Y."/>
            <person name="Shah S."/>
            <person name="Dougan E. K."/>
            <person name="Thang M."/>
            <person name="Chan C."/>
        </authorList>
    </citation>
    <scope>NUCLEOTIDE SEQUENCE [LARGE SCALE GENOMIC DNA]</scope>
</reference>
<protein>
    <submittedName>
        <fullName evidence="2">Uncharacterized protein</fullName>
    </submittedName>
</protein>
<evidence type="ECO:0000256" key="1">
    <source>
        <dbReference type="SAM" id="MobiDB-lite"/>
    </source>
</evidence>
<evidence type="ECO:0000313" key="2">
    <source>
        <dbReference type="EMBL" id="CAK9073425.1"/>
    </source>
</evidence>
<proteinExistence type="predicted"/>
<organism evidence="2 3">
    <name type="scientific">Durusdinium trenchii</name>
    <dbReference type="NCBI Taxonomy" id="1381693"/>
    <lineage>
        <taxon>Eukaryota</taxon>
        <taxon>Sar</taxon>
        <taxon>Alveolata</taxon>
        <taxon>Dinophyceae</taxon>
        <taxon>Suessiales</taxon>
        <taxon>Symbiodiniaceae</taxon>
        <taxon>Durusdinium</taxon>
    </lineage>
</organism>
<evidence type="ECO:0000313" key="3">
    <source>
        <dbReference type="Proteomes" id="UP001642484"/>
    </source>
</evidence>
<feature type="compositionally biased region" description="Basic and acidic residues" evidence="1">
    <location>
        <begin position="10"/>
        <end position="23"/>
    </location>
</feature>
<dbReference type="EMBL" id="CAXAMN010022884">
    <property type="protein sequence ID" value="CAK9073425.1"/>
    <property type="molecule type" value="Genomic_DNA"/>
</dbReference>